<dbReference type="AlphaFoldDB" id="A0A8J6NYU8"/>
<dbReference type="GO" id="GO:0005886">
    <property type="term" value="C:plasma membrane"/>
    <property type="evidence" value="ECO:0007669"/>
    <property type="project" value="UniProtKB-SubCell"/>
</dbReference>
<sequence>MKKLVKIVALVIIVPLTGCMMGPNFQKPDVETPYNFRFAESEPEAAANLKWWELFNDPVLNSLIITALTDNKDAMIAASRIEEARASLGFTRADQYPRLDIEGGARVGTFTGVSRSSTTDKSAYIAPVLSWEIDFWGKYRRSTEFARAQLMASEYSLRTVQIGLISEVAGTYYLLLDYRLRLFISKSTLDSRQKSLDIIQKRFDKGIIPELDLNQAQIQKEIAVAAIPLYERLIANTENALSILLGKFPGEIETGYDLNDQTFLPDIPAGLPSSILERRPDVAEAMYLLEAQTAKIGVAEALRFPSITLTGLFGAASSELSSVTTDGGVWSVGGSLFGPLFNFNKNIERVEIEKERTRQTLYFYENRVLNAFREVADALNEIQTYKRQISSVERKYTAAKNAAFLSKLRYDKGVTSYLEVLETERTLFSVGLELSELKQQFYNAYVKLYKALGGGWLSKEEMEQVQNQPEAPKK</sequence>
<keyword evidence="2" id="KW-0812">Transmembrane</keyword>
<dbReference type="InterPro" id="IPR003423">
    <property type="entry name" value="OMP_efflux"/>
</dbReference>
<accession>A0A8J6NYU8</accession>
<keyword evidence="2" id="KW-1134">Transmembrane beta strand</keyword>
<gene>
    <name evidence="4" type="ORF">H8D96_04140</name>
</gene>
<evidence type="ECO:0000256" key="3">
    <source>
        <dbReference type="SAM" id="Coils"/>
    </source>
</evidence>
<evidence type="ECO:0000313" key="5">
    <source>
        <dbReference type="Proteomes" id="UP000605201"/>
    </source>
</evidence>
<dbReference type="Gene3D" id="1.20.1600.10">
    <property type="entry name" value="Outer membrane efflux proteins (OEP)"/>
    <property type="match status" value="1"/>
</dbReference>
<dbReference type="PANTHER" id="PTHR30203">
    <property type="entry name" value="OUTER MEMBRANE CATION EFFLUX PROTEIN"/>
    <property type="match status" value="1"/>
</dbReference>
<proteinExistence type="inferred from homology"/>
<evidence type="ECO:0000256" key="1">
    <source>
        <dbReference type="ARBA" id="ARBA00007613"/>
    </source>
</evidence>
<dbReference type="Proteomes" id="UP000605201">
    <property type="component" value="Unassembled WGS sequence"/>
</dbReference>
<dbReference type="InterPro" id="IPR010131">
    <property type="entry name" value="MdtP/NodT-like"/>
</dbReference>
<name>A0A8J6NYU8_9BACT</name>
<reference evidence="4 5" key="1">
    <citation type="submission" date="2020-08" db="EMBL/GenBank/DDBJ databases">
        <title>Bridging the membrane lipid divide: bacteria of the FCB group superphylum have the potential to synthesize archaeal ether lipids.</title>
        <authorList>
            <person name="Villanueva L."/>
            <person name="Von Meijenfeldt F.A.B."/>
            <person name="Westbye A.B."/>
            <person name="Yadav S."/>
            <person name="Hopmans E.C."/>
            <person name="Dutilh B.E."/>
            <person name="Sinninghe Damste J.S."/>
        </authorList>
    </citation>
    <scope>NUCLEOTIDE SEQUENCE [LARGE SCALE GENOMIC DNA]</scope>
    <source>
        <strain evidence="4">NIOZ-UU17</strain>
    </source>
</reference>
<dbReference type="PANTHER" id="PTHR30203:SF33">
    <property type="entry name" value="BLR4455 PROTEIN"/>
    <property type="match status" value="1"/>
</dbReference>
<dbReference type="NCBIfam" id="TIGR01845">
    <property type="entry name" value="outer_NodT"/>
    <property type="match status" value="1"/>
</dbReference>
<evidence type="ECO:0000256" key="2">
    <source>
        <dbReference type="RuleBase" id="RU362097"/>
    </source>
</evidence>
<protein>
    <submittedName>
        <fullName evidence="4">Efflux transporter outer membrane subunit</fullName>
    </submittedName>
</protein>
<keyword evidence="2" id="KW-0472">Membrane</keyword>
<comment type="caution">
    <text evidence="4">The sequence shown here is derived from an EMBL/GenBank/DDBJ whole genome shotgun (WGS) entry which is preliminary data.</text>
</comment>
<dbReference type="Gene3D" id="2.20.200.10">
    <property type="entry name" value="Outer membrane efflux proteins (OEP)"/>
    <property type="match status" value="1"/>
</dbReference>
<keyword evidence="2" id="KW-0449">Lipoprotein</keyword>
<keyword evidence="3" id="KW-0175">Coiled coil</keyword>
<dbReference type="EMBL" id="JACNIG010000110">
    <property type="protein sequence ID" value="MBC8431088.1"/>
    <property type="molecule type" value="Genomic_DNA"/>
</dbReference>
<evidence type="ECO:0000313" key="4">
    <source>
        <dbReference type="EMBL" id="MBC8431088.1"/>
    </source>
</evidence>
<keyword evidence="2" id="KW-0564">Palmitate</keyword>
<organism evidence="4 5">
    <name type="scientific">Candidatus Desulfatibia vada</name>
    <dbReference type="NCBI Taxonomy" id="2841696"/>
    <lineage>
        <taxon>Bacteria</taxon>
        <taxon>Pseudomonadati</taxon>
        <taxon>Thermodesulfobacteriota</taxon>
        <taxon>Desulfobacteria</taxon>
        <taxon>Desulfobacterales</taxon>
        <taxon>Desulfobacterales incertae sedis</taxon>
        <taxon>Candidatus Desulfatibia</taxon>
    </lineage>
</organism>
<comment type="subcellular location">
    <subcellularLocation>
        <location evidence="2">Cell membrane</location>
        <topology evidence="2">Lipid-anchor</topology>
    </subcellularLocation>
</comment>
<dbReference type="GO" id="GO:0015562">
    <property type="term" value="F:efflux transmembrane transporter activity"/>
    <property type="evidence" value="ECO:0007669"/>
    <property type="project" value="InterPro"/>
</dbReference>
<feature type="coiled-coil region" evidence="3">
    <location>
        <begin position="347"/>
        <end position="402"/>
    </location>
</feature>
<dbReference type="Pfam" id="PF02321">
    <property type="entry name" value="OEP"/>
    <property type="match status" value="2"/>
</dbReference>
<comment type="similarity">
    <text evidence="1 2">Belongs to the outer membrane factor (OMF) (TC 1.B.17) family.</text>
</comment>
<dbReference type="SUPFAM" id="SSF56954">
    <property type="entry name" value="Outer membrane efflux proteins (OEP)"/>
    <property type="match status" value="1"/>
</dbReference>